<dbReference type="EMBL" id="OU896710">
    <property type="protein sequence ID" value="CAH1163666.1"/>
    <property type="molecule type" value="Genomic_DNA"/>
</dbReference>
<sequence>MGALSKFLLVAFEISNELYVAVGAGVFGIVILLKHGFESHQCLKTLSVITLTTCSLIYINSEKQKIQASKKKVVCITGCDSGLGYSLSQHAVDMGFTVVAGFLSLESKGSKQIRKVYGSNIIQIQIDVTDSSSVQSAVQTLEHFFSRNQGYSLHAVINNAGVMVFGEFEWLTEKLIQQQLDVNLLGTFKFTNALCPLLRQYKGRLLTITSHCSQTTLPGLAVYGATKAALTAWSDGLRIEMSKYGVSVLTFIPGSFTLQSNIMARQLQNVQEMHDSFTPEQHNFYSDYFKRYNVYLSFITPPPTPVKIEDESLYVQFENALLDKYPNVVYKNESLRYRIYHVLFKWSPICVRDYFVTKFMQMPEYVPAQSKDIYDDIEDIDE</sequence>
<organism evidence="2 3">
    <name type="scientific">Phaedon cochleariae</name>
    <name type="common">Mustard beetle</name>
    <dbReference type="NCBI Taxonomy" id="80249"/>
    <lineage>
        <taxon>Eukaryota</taxon>
        <taxon>Metazoa</taxon>
        <taxon>Ecdysozoa</taxon>
        <taxon>Arthropoda</taxon>
        <taxon>Hexapoda</taxon>
        <taxon>Insecta</taxon>
        <taxon>Pterygota</taxon>
        <taxon>Neoptera</taxon>
        <taxon>Endopterygota</taxon>
        <taxon>Coleoptera</taxon>
        <taxon>Polyphaga</taxon>
        <taxon>Cucujiformia</taxon>
        <taxon>Chrysomeloidea</taxon>
        <taxon>Chrysomelidae</taxon>
        <taxon>Chrysomelinae</taxon>
        <taxon>Chrysomelini</taxon>
        <taxon>Phaedon</taxon>
    </lineage>
</organism>
<dbReference type="PANTHER" id="PTHR43313">
    <property type="entry name" value="SHORT-CHAIN DEHYDROGENASE/REDUCTASE FAMILY 9C"/>
    <property type="match status" value="1"/>
</dbReference>
<dbReference type="Proteomes" id="UP001153737">
    <property type="component" value="Chromosome 4"/>
</dbReference>
<dbReference type="GO" id="GO:0008202">
    <property type="term" value="P:steroid metabolic process"/>
    <property type="evidence" value="ECO:0007669"/>
    <property type="project" value="TreeGrafter"/>
</dbReference>
<evidence type="ECO:0000256" key="1">
    <source>
        <dbReference type="ARBA" id="ARBA00023002"/>
    </source>
</evidence>
<name>A0A9P0DPZ5_PHACE</name>
<dbReference type="InterPro" id="IPR002347">
    <property type="entry name" value="SDR_fam"/>
</dbReference>
<dbReference type="OrthoDB" id="294295at2759"/>
<reference evidence="2" key="2">
    <citation type="submission" date="2022-10" db="EMBL/GenBank/DDBJ databases">
        <authorList>
            <consortium name="ENA_rothamsted_submissions"/>
            <consortium name="culmorum"/>
            <person name="King R."/>
        </authorList>
    </citation>
    <scope>NUCLEOTIDE SEQUENCE</scope>
</reference>
<dbReference type="Gene3D" id="3.40.50.720">
    <property type="entry name" value="NAD(P)-binding Rossmann-like Domain"/>
    <property type="match status" value="1"/>
</dbReference>
<keyword evidence="1" id="KW-0560">Oxidoreductase</keyword>
<keyword evidence="3" id="KW-1185">Reference proteome</keyword>
<accession>A0A9P0DPZ5</accession>
<reference evidence="2" key="1">
    <citation type="submission" date="2022-01" db="EMBL/GenBank/DDBJ databases">
        <authorList>
            <person name="King R."/>
        </authorList>
    </citation>
    <scope>NUCLEOTIDE SEQUENCE</scope>
</reference>
<dbReference type="Pfam" id="PF00106">
    <property type="entry name" value="adh_short"/>
    <property type="match status" value="1"/>
</dbReference>
<dbReference type="InterPro" id="IPR036291">
    <property type="entry name" value="NAD(P)-bd_dom_sf"/>
</dbReference>
<dbReference type="PROSITE" id="PS00061">
    <property type="entry name" value="ADH_SHORT"/>
    <property type="match status" value="1"/>
</dbReference>
<proteinExistence type="predicted"/>
<dbReference type="InterPro" id="IPR020904">
    <property type="entry name" value="Sc_DH/Rdtase_CS"/>
</dbReference>
<dbReference type="PRINTS" id="PR00081">
    <property type="entry name" value="GDHRDH"/>
</dbReference>
<evidence type="ECO:0000313" key="3">
    <source>
        <dbReference type="Proteomes" id="UP001153737"/>
    </source>
</evidence>
<protein>
    <submittedName>
        <fullName evidence="2">Uncharacterized protein</fullName>
    </submittedName>
</protein>
<gene>
    <name evidence="2" type="ORF">PHAECO_LOCUS7988</name>
</gene>
<dbReference type="SUPFAM" id="SSF51735">
    <property type="entry name" value="NAD(P)-binding Rossmann-fold domains"/>
    <property type="match status" value="1"/>
</dbReference>
<evidence type="ECO:0000313" key="2">
    <source>
        <dbReference type="EMBL" id="CAH1163666.1"/>
    </source>
</evidence>
<dbReference type="GO" id="GO:0016491">
    <property type="term" value="F:oxidoreductase activity"/>
    <property type="evidence" value="ECO:0007669"/>
    <property type="project" value="UniProtKB-KW"/>
</dbReference>
<dbReference type="PANTHER" id="PTHR43313:SF36">
    <property type="entry name" value="D-BETA-HYDROXYBUTYRATE DEHYDROGENASE, MITOCHONDRIAL"/>
    <property type="match status" value="1"/>
</dbReference>
<dbReference type="AlphaFoldDB" id="A0A9P0DPZ5"/>